<evidence type="ECO:0000259" key="2">
    <source>
        <dbReference type="Pfam" id="PF21986"/>
    </source>
</evidence>
<dbReference type="InterPro" id="IPR000120">
    <property type="entry name" value="Amidase"/>
</dbReference>
<dbReference type="InterPro" id="IPR053844">
    <property type="entry name" value="AH_C"/>
</dbReference>
<organism evidence="3 5">
    <name type="scientific">Streptomyces collinus (strain DSM 40733 / Tue 365)</name>
    <dbReference type="NCBI Taxonomy" id="1214242"/>
    <lineage>
        <taxon>Bacteria</taxon>
        <taxon>Bacillati</taxon>
        <taxon>Actinomycetota</taxon>
        <taxon>Actinomycetes</taxon>
        <taxon>Kitasatosporales</taxon>
        <taxon>Streptomycetaceae</taxon>
        <taxon>Streptomyces</taxon>
    </lineage>
</organism>
<dbReference type="AlphaFoldDB" id="S5VF32"/>
<dbReference type="KEGG" id="sci:B446_01060"/>
<reference evidence="5" key="1">
    <citation type="submission" date="2012-10" db="EMBL/GenBank/DDBJ databases">
        <title>The complete genome sequence of Streptomyces collinus Tu 365.</title>
        <authorList>
            <person name="Ruckert C."/>
            <person name="Szczepanowski R."/>
            <person name="Goesmann A."/>
            <person name="Pross E.K."/>
            <person name="Musiol E.M."/>
            <person name="Blin K."/>
            <person name="Wohlleben W."/>
            <person name="Puhler A."/>
            <person name="Weber T."/>
            <person name="Kalinowski J."/>
        </authorList>
    </citation>
    <scope>NUCLEOTIDE SEQUENCE [LARGE SCALE GENOMIC DNA]</scope>
    <source>
        <strain evidence="5">DSM 40733 / Tue 365</strain>
    </source>
</reference>
<dbReference type="Gene3D" id="3.90.1300.10">
    <property type="entry name" value="Amidase signature (AS) domain"/>
    <property type="match status" value="1"/>
</dbReference>
<dbReference type="InterPro" id="IPR036928">
    <property type="entry name" value="AS_sf"/>
</dbReference>
<gene>
    <name evidence="3" type="ORF">B446_01060</name>
    <name evidence="4" type="ORF">B446_34235</name>
</gene>
<dbReference type="EMBL" id="CP006259">
    <property type="protein sequence ID" value="AGS67050.1"/>
    <property type="molecule type" value="Genomic_DNA"/>
</dbReference>
<dbReference type="Pfam" id="PF21986">
    <property type="entry name" value="AH_C"/>
    <property type="match status" value="1"/>
</dbReference>
<dbReference type="InterPro" id="IPR023631">
    <property type="entry name" value="Amidase_dom"/>
</dbReference>
<dbReference type="SUPFAM" id="SSF75304">
    <property type="entry name" value="Amidase signature (AS) enzymes"/>
    <property type="match status" value="1"/>
</dbReference>
<accession>S5VF32</accession>
<feature type="domain" description="Amidase" evidence="1">
    <location>
        <begin position="8"/>
        <end position="414"/>
    </location>
</feature>
<dbReference type="Proteomes" id="UP000015423">
    <property type="component" value="Chromosome"/>
</dbReference>
<dbReference type="KEGG" id="sci:B446_34235"/>
<proteinExistence type="predicted"/>
<dbReference type="GO" id="GO:0016787">
    <property type="term" value="F:hydrolase activity"/>
    <property type="evidence" value="ECO:0007669"/>
    <property type="project" value="UniProtKB-KW"/>
</dbReference>
<dbReference type="STRING" id="1214242.B446_01060"/>
<dbReference type="RefSeq" id="WP_020937537.1">
    <property type="nucleotide sequence ID" value="NC_021985.1"/>
</dbReference>
<evidence type="ECO:0000313" key="5">
    <source>
        <dbReference type="Proteomes" id="UP000015423"/>
    </source>
</evidence>
<dbReference type="Gene3D" id="3.10.490.10">
    <property type="entry name" value="Gamma-glutamyl cyclotransferase-like"/>
    <property type="match status" value="1"/>
</dbReference>
<dbReference type="Pfam" id="PF01425">
    <property type="entry name" value="Amidase"/>
    <property type="match status" value="1"/>
</dbReference>
<evidence type="ECO:0000313" key="4">
    <source>
        <dbReference type="EMBL" id="AGS73645.1"/>
    </source>
</evidence>
<reference evidence="3" key="3">
    <citation type="submission" date="2015-08" db="EMBL/GenBank/DDBJ databases">
        <authorList>
            <person name="Weber T."/>
            <person name="Iftime D."/>
        </authorList>
    </citation>
    <scope>NUCLEOTIDE SEQUENCE</scope>
    <source>
        <strain evidence="3">Tu 365</strain>
    </source>
</reference>
<sequence length="562" mass="57267">MITAVERVRAAYARIARVDRPEVWIGLRPQAEAEADAAAVDAKVAAGERLPLAGTVLAVKGNIDVAGLPTTAGCPAYAYLPDADAPAVARLRAAGAVVLGTTNLDQFATGLVGTRSPYGAVRNAVAPERVSGGSSSGSAVAVALGVADIALGTDTAGSGRVPAAFNGIVGLKPTIGLVPTEGVVPACASLDCVTVFARTLPEAEQALSLMAAPSGRALTPPVERRPGPWRIAVPTAGQLGPLDPGWAEAFRAAARLLADSGAELLTVDLAPFTEAAAMLYEGAFVAERYTAVGAFVDAHAGSPGLDPTVAGIISRAGDVRAHRLYADQRRLESLRLRAMASIGDADALLLPTAPGHPTLAEVAADPLGVNARLGRFTNSTNLFDLAAVAVPAGEVDGLPFGVMLVGPAFTDERLARIAGLLTAPPLPLAVVGAHLSGQPLHGQLLAAGGRLLRTTTTAAAYRLYALDTVPAKPGLVRVGAGGGAVEAEVWRLPAEGLGALAAALPRPMTLGSVELADGSSVTGFLCEPLAVEGARDITSFGGWRAYLRSDPCHEDPRHEDPR</sequence>
<dbReference type="EMBL" id="CP006259">
    <property type="protein sequence ID" value="AGS73645.1"/>
    <property type="molecule type" value="Genomic_DNA"/>
</dbReference>
<reference evidence="3 5" key="2">
    <citation type="journal article" date="2013" name="J. Biotechnol.">
        <title>Complete genome sequence of the kirromycin producer Streptomyces collinus Tu 365 consisting of a linear chromosome and two linear plasmids.</title>
        <authorList>
            <person name="Ruckert C."/>
            <person name="Szczepanowski R."/>
            <person name="Albersmeier A."/>
            <person name="Goesmann A."/>
            <person name="Iftime D."/>
            <person name="Musiol E.M."/>
            <person name="Blin K."/>
            <person name="Wohlleben W."/>
            <person name="Puhler A."/>
            <person name="Kalinowski J."/>
            <person name="Weber T."/>
        </authorList>
    </citation>
    <scope>NUCLEOTIDE SEQUENCE [LARGE SCALE GENOMIC DNA]</scope>
    <source>
        <strain evidence="5">DSM 40733 / Tue 365</strain>
        <strain evidence="3">Tu 365</strain>
    </source>
</reference>
<dbReference type="Gene3D" id="1.20.58.1700">
    <property type="match status" value="1"/>
</dbReference>
<dbReference type="PATRIC" id="fig|1214242.5.peg.217"/>
<dbReference type="NCBIfam" id="TIGR02713">
    <property type="entry name" value="allophanate_hyd"/>
    <property type="match status" value="1"/>
</dbReference>
<feature type="domain" description="Allophanate hydrolase C-terminal" evidence="2">
    <location>
        <begin position="427"/>
        <end position="547"/>
    </location>
</feature>
<name>S5VF32_STRC3</name>
<protein>
    <submittedName>
        <fullName evidence="3">Allophanate hydrolase</fullName>
    </submittedName>
</protein>
<dbReference type="InterPro" id="IPR014085">
    <property type="entry name" value="Allophanate_hydrolase"/>
</dbReference>
<dbReference type="NCBIfam" id="NF006043">
    <property type="entry name" value="PRK08186.1"/>
    <property type="match status" value="1"/>
</dbReference>
<dbReference type="eggNOG" id="COG0154">
    <property type="taxonomic scope" value="Bacteria"/>
</dbReference>
<dbReference type="PANTHER" id="PTHR11895:SF169">
    <property type="entry name" value="GLUTAMYL-TRNA(GLN) AMIDOTRANSFERASE"/>
    <property type="match status" value="1"/>
</dbReference>
<keyword evidence="3" id="KW-0378">Hydrolase</keyword>
<evidence type="ECO:0000259" key="1">
    <source>
        <dbReference type="Pfam" id="PF01425"/>
    </source>
</evidence>
<keyword evidence="5" id="KW-1185">Reference proteome</keyword>
<evidence type="ECO:0000313" key="3">
    <source>
        <dbReference type="EMBL" id="AGS67050.1"/>
    </source>
</evidence>
<dbReference type="HOGENOM" id="CLU_009600_0_1_11"/>
<dbReference type="PANTHER" id="PTHR11895">
    <property type="entry name" value="TRANSAMIDASE"/>
    <property type="match status" value="1"/>
</dbReference>